<keyword evidence="1" id="KW-0614">Plasmid</keyword>
<protein>
    <recommendedName>
        <fullName evidence="2">Apea-like HEPN domain-containing protein</fullName>
    </recommendedName>
</protein>
<dbReference type="RefSeq" id="WP_353635548.1">
    <property type="nucleotide sequence ID" value="NZ_CP159205.1"/>
</dbReference>
<organism evidence="1">
    <name type="scientific">Halobacterium sp. NMX12-1</name>
    <dbReference type="NCBI Taxonomy" id="3166650"/>
    <lineage>
        <taxon>Archaea</taxon>
        <taxon>Methanobacteriati</taxon>
        <taxon>Methanobacteriota</taxon>
        <taxon>Stenosarchaea group</taxon>
        <taxon>Halobacteria</taxon>
        <taxon>Halobacteriales</taxon>
        <taxon>Halobacteriaceae</taxon>
        <taxon>Halobacterium</taxon>
    </lineage>
</organism>
<proteinExistence type="predicted"/>
<sequence>MTDEGWLDPVLEKLHYVPVPDDEHVQVEDDSSFHHDVERLITDGLGVDPQEKRHSLETLRREFVPLLCDAVEQAETSEQSKKEAYEDKKAEFFRSVVNRDEHTYTIIFPFHLGNNELNDTVTVLGHELKPADHTELESGLESYTAHYSSKNSTETADQFREYDGEYWQLQIKARDSTFAYRRGVTIFRYFYGILNHLLLRWKRPKWTTAGEPAQKPAPGLQLPAGVLVYSATAAETRNEPAQLTINRESISKHAGHSQILSEFKSLPQLPPLDSLTEAQERLYAAAISYQKGSGTANANDAFFAFWRGLEVLALSDQSSNEELVDRAQQILWSVSGPDLGNPENRRGNLWLEQSRLLDAMNSLDDLRNTMVHEGPDVEIQPIDVVAVKTLLDAYFDVYFEYWDMVGEQNFKKLLDGLVLSPDERSERVTELEEQIDILREANEFDTQRTHAGYEDDTWMLPVPDY</sequence>
<name>A0AAU8CHR7_9EURY</name>
<gene>
    <name evidence="1" type="ORF">ABSL23_16160</name>
</gene>
<geneLocation type="plasmid" evidence="1">
    <name>pNMX12-1_211</name>
</geneLocation>
<evidence type="ECO:0000313" key="1">
    <source>
        <dbReference type="EMBL" id="XCF18260.1"/>
    </source>
</evidence>
<accession>A0AAU8CHR7</accession>
<dbReference type="EMBL" id="CP159205">
    <property type="protein sequence ID" value="XCF18260.1"/>
    <property type="molecule type" value="Genomic_DNA"/>
</dbReference>
<reference evidence="1" key="1">
    <citation type="submission" date="2024-06" db="EMBL/GenBank/DDBJ databases">
        <title>Genome Sequence of an extremely halophilic archaeon isolated from Permian era halite, Salado Formation, Carlsbad, New Mexico: Halobacterium sp. strain NMX12-1.</title>
        <authorList>
            <person name="Sotoa L."/>
            <person name="DasSarma P."/>
            <person name="Anton B.P."/>
            <person name="Vincze T."/>
            <person name="Verma I."/>
            <person name="Eralp B."/>
            <person name="Powers D.W."/>
            <person name="Dozier B.L."/>
            <person name="Roberts R.J."/>
            <person name="DasSarma S."/>
        </authorList>
    </citation>
    <scope>NUCLEOTIDE SEQUENCE</scope>
    <source>
        <strain evidence="1">NMX12-1</strain>
        <plasmid evidence="1">pNMX12-1_211</plasmid>
    </source>
</reference>
<dbReference type="GeneID" id="91110716"/>
<evidence type="ECO:0008006" key="2">
    <source>
        <dbReference type="Google" id="ProtNLM"/>
    </source>
</evidence>
<dbReference type="AlphaFoldDB" id="A0AAU8CHR7"/>
<dbReference type="KEGG" id="hanx:ABSL23_16160"/>